<feature type="signal peptide" evidence="6">
    <location>
        <begin position="1"/>
        <end position="23"/>
    </location>
</feature>
<comment type="caution">
    <text evidence="8">The sequence shown here is derived from an EMBL/GenBank/DDBJ whole genome shotgun (WGS) entry which is preliminary data.</text>
</comment>
<evidence type="ECO:0000256" key="2">
    <source>
        <dbReference type="ARBA" id="ARBA00022692"/>
    </source>
</evidence>
<name>A0A9J6B2R2_SOLCO</name>
<evidence type="ECO:0000313" key="9">
    <source>
        <dbReference type="Proteomes" id="UP000824120"/>
    </source>
</evidence>
<evidence type="ECO:0000256" key="3">
    <source>
        <dbReference type="ARBA" id="ARBA00022989"/>
    </source>
</evidence>
<proteinExistence type="predicted"/>
<reference evidence="8 9" key="1">
    <citation type="submission" date="2020-09" db="EMBL/GenBank/DDBJ databases">
        <title>De no assembly of potato wild relative species, Solanum commersonii.</title>
        <authorList>
            <person name="Cho K."/>
        </authorList>
    </citation>
    <scope>NUCLEOTIDE SEQUENCE [LARGE SCALE GENOMIC DNA]</scope>
    <source>
        <strain evidence="8">LZ3.2</strain>
        <tissue evidence="8">Leaf</tissue>
    </source>
</reference>
<evidence type="ECO:0000256" key="6">
    <source>
        <dbReference type="SAM" id="SignalP"/>
    </source>
</evidence>
<dbReference type="Pfam" id="PF20520">
    <property type="entry name" value="Ac45-VOA1_TM"/>
    <property type="match status" value="1"/>
</dbReference>
<evidence type="ECO:0000256" key="5">
    <source>
        <dbReference type="SAM" id="Phobius"/>
    </source>
</evidence>
<keyword evidence="4 5" id="KW-0472">Membrane</keyword>
<dbReference type="AlphaFoldDB" id="A0A9J6B2R2"/>
<keyword evidence="9" id="KW-1185">Reference proteome</keyword>
<keyword evidence="2 5" id="KW-0812">Transmembrane</keyword>
<feature type="chain" id="PRO_5039892166" description="V-type proton ATPase subunit S1/VOA1 transmembrane domain-containing protein" evidence="6">
    <location>
        <begin position="24"/>
        <end position="379"/>
    </location>
</feature>
<dbReference type="Proteomes" id="UP000824120">
    <property type="component" value="Chromosome 1"/>
</dbReference>
<gene>
    <name evidence="8" type="ORF">H5410_002616</name>
</gene>
<sequence length="379" mass="41506">MKTVAVALLVALIVVVEVPFGHTFPSAVPSFLWSPHHYGVASSEAVNYRTLSLKDLVKSVMAEGGWLDLLCSGKEGGQHLDLALVFVGKELQSVDISRPKNANSELVDLLKASVAKSNFSLAFPYIDASEERESVESSLISEFTNTCGHGLEASNIALSQSCSVEGGSFEKLTDVHSVQVNNGVISILLKNEAPEKVKEVTFFRFYCSGYVHHSYYLLVCVYIWMLFPCILDVLILFISLVLQNYLLSRITKQSKGQPNLIVLCNQGHRTLGGAEEQTSEGQVLSQLLSYVENLGAKYTALYVSDPFRSIQFPSHREVERFLAEGTGNKSVDGCDGVCRIKSSFLEGIFVAIVLLIILISGLCCMMGIDTPTRFEAPTD</sequence>
<evidence type="ECO:0000256" key="4">
    <source>
        <dbReference type="ARBA" id="ARBA00023136"/>
    </source>
</evidence>
<evidence type="ECO:0000313" key="8">
    <source>
        <dbReference type="EMBL" id="KAG5630899.1"/>
    </source>
</evidence>
<accession>A0A9J6B2R2</accession>
<dbReference type="PANTHER" id="PTHR35285:SF1">
    <property type="entry name" value="2-C-METHYL-D-ERYTHRITOL 4-PHOSPHATE CYTIDYLYLTRANSFERASE"/>
    <property type="match status" value="1"/>
</dbReference>
<evidence type="ECO:0000259" key="7">
    <source>
        <dbReference type="Pfam" id="PF20520"/>
    </source>
</evidence>
<dbReference type="PANTHER" id="PTHR35285">
    <property type="entry name" value="2-C-METHYL-D-ERYTHRITOL 4-PHOSPHATE CYTIDYLYLTRANSFERASE"/>
    <property type="match status" value="1"/>
</dbReference>
<evidence type="ECO:0000256" key="1">
    <source>
        <dbReference type="ARBA" id="ARBA00004167"/>
    </source>
</evidence>
<dbReference type="OrthoDB" id="2018140at2759"/>
<comment type="subcellular location">
    <subcellularLocation>
        <location evidence="1">Membrane</location>
        <topology evidence="1">Single-pass membrane protein</topology>
    </subcellularLocation>
</comment>
<feature type="transmembrane region" description="Helical" evidence="5">
    <location>
        <begin position="215"/>
        <end position="242"/>
    </location>
</feature>
<protein>
    <recommendedName>
        <fullName evidence="7">V-type proton ATPase subunit S1/VOA1 transmembrane domain-containing protein</fullName>
    </recommendedName>
</protein>
<feature type="transmembrane region" description="Helical" evidence="5">
    <location>
        <begin position="348"/>
        <end position="368"/>
    </location>
</feature>
<dbReference type="InterPro" id="IPR046756">
    <property type="entry name" value="VAS1/VOA1_TM"/>
</dbReference>
<dbReference type="EMBL" id="JACXVP010000001">
    <property type="protein sequence ID" value="KAG5630899.1"/>
    <property type="molecule type" value="Genomic_DNA"/>
</dbReference>
<organism evidence="8 9">
    <name type="scientific">Solanum commersonii</name>
    <name type="common">Commerson's wild potato</name>
    <name type="synonym">Commerson's nightshade</name>
    <dbReference type="NCBI Taxonomy" id="4109"/>
    <lineage>
        <taxon>Eukaryota</taxon>
        <taxon>Viridiplantae</taxon>
        <taxon>Streptophyta</taxon>
        <taxon>Embryophyta</taxon>
        <taxon>Tracheophyta</taxon>
        <taxon>Spermatophyta</taxon>
        <taxon>Magnoliopsida</taxon>
        <taxon>eudicotyledons</taxon>
        <taxon>Gunneridae</taxon>
        <taxon>Pentapetalae</taxon>
        <taxon>asterids</taxon>
        <taxon>lamiids</taxon>
        <taxon>Solanales</taxon>
        <taxon>Solanaceae</taxon>
        <taxon>Solanoideae</taxon>
        <taxon>Solaneae</taxon>
        <taxon>Solanum</taxon>
    </lineage>
</organism>
<keyword evidence="6" id="KW-0732">Signal</keyword>
<feature type="domain" description="V-type proton ATPase subunit S1/VOA1 transmembrane" evidence="7">
    <location>
        <begin position="345"/>
        <end position="375"/>
    </location>
</feature>
<dbReference type="GO" id="GO:0016020">
    <property type="term" value="C:membrane"/>
    <property type="evidence" value="ECO:0007669"/>
    <property type="project" value="UniProtKB-SubCell"/>
</dbReference>
<keyword evidence="3 5" id="KW-1133">Transmembrane helix</keyword>